<organism evidence="1 2">
    <name type="scientific">Amycolatopsis bartoniae</name>
    <dbReference type="NCBI Taxonomy" id="941986"/>
    <lineage>
        <taxon>Bacteria</taxon>
        <taxon>Bacillati</taxon>
        <taxon>Actinomycetota</taxon>
        <taxon>Actinomycetes</taxon>
        <taxon>Pseudonocardiales</taxon>
        <taxon>Pseudonocardiaceae</taxon>
        <taxon>Amycolatopsis</taxon>
    </lineage>
</organism>
<proteinExistence type="predicted"/>
<evidence type="ECO:0000313" key="2">
    <source>
        <dbReference type="Proteomes" id="UP000658656"/>
    </source>
</evidence>
<evidence type="ECO:0000313" key="1">
    <source>
        <dbReference type="EMBL" id="GHF32742.1"/>
    </source>
</evidence>
<reference evidence="1" key="1">
    <citation type="journal article" date="2014" name="Int. J. Syst. Evol. Microbiol.">
        <title>Complete genome sequence of Corynebacterium casei LMG S-19264T (=DSM 44701T), isolated from a smear-ripened cheese.</title>
        <authorList>
            <consortium name="US DOE Joint Genome Institute (JGI-PGF)"/>
            <person name="Walter F."/>
            <person name="Albersmeier A."/>
            <person name="Kalinowski J."/>
            <person name="Ruckert C."/>
        </authorList>
    </citation>
    <scope>NUCLEOTIDE SEQUENCE</scope>
    <source>
        <strain evidence="1">CGMCC 4.7679</strain>
    </source>
</reference>
<accession>A0A8H9IP83</accession>
<sequence length="104" mass="11135">MVDIKTAVAALRSDADIWDGAANDLNAPRQAIGSLGLSPRDVSIYGVDKGIDTTYAGAQSVLLNMMQQAVQNFHDLAGALRHAADLYDQTEADHQQRIQRAAGN</sequence>
<name>A0A8H9IP83_9PSEU</name>
<dbReference type="RefSeq" id="WP_145938070.1">
    <property type="nucleotide sequence ID" value="NZ_BNAV01000001.1"/>
</dbReference>
<dbReference type="OrthoDB" id="3393373at2"/>
<evidence type="ECO:0008006" key="3">
    <source>
        <dbReference type="Google" id="ProtNLM"/>
    </source>
</evidence>
<reference evidence="1" key="2">
    <citation type="submission" date="2020-09" db="EMBL/GenBank/DDBJ databases">
        <authorList>
            <person name="Sun Q."/>
            <person name="Zhou Y."/>
        </authorList>
    </citation>
    <scope>NUCLEOTIDE SEQUENCE</scope>
    <source>
        <strain evidence="1">CGMCC 4.7679</strain>
    </source>
</reference>
<comment type="caution">
    <text evidence="1">The sequence shown here is derived from an EMBL/GenBank/DDBJ whole genome shotgun (WGS) entry which is preliminary data.</text>
</comment>
<keyword evidence="2" id="KW-1185">Reference proteome</keyword>
<gene>
    <name evidence="1" type="ORF">GCM10017566_01660</name>
</gene>
<protein>
    <recommendedName>
        <fullName evidence="3">ESX-1 secretion-associated protein</fullName>
    </recommendedName>
</protein>
<dbReference type="Proteomes" id="UP000658656">
    <property type="component" value="Unassembled WGS sequence"/>
</dbReference>
<dbReference type="EMBL" id="BNAV01000001">
    <property type="protein sequence ID" value="GHF32742.1"/>
    <property type="molecule type" value="Genomic_DNA"/>
</dbReference>
<dbReference type="AlphaFoldDB" id="A0A8H9IP83"/>